<dbReference type="GO" id="GO:0042910">
    <property type="term" value="F:xenobiotic transmembrane transporter activity"/>
    <property type="evidence" value="ECO:0007669"/>
    <property type="project" value="TreeGrafter"/>
</dbReference>
<evidence type="ECO:0000313" key="3">
    <source>
        <dbReference type="Proteomes" id="UP000322699"/>
    </source>
</evidence>
<dbReference type="SUPFAM" id="SSF82866">
    <property type="entry name" value="Multidrug efflux transporter AcrB transmembrane domain"/>
    <property type="match status" value="2"/>
</dbReference>
<feature type="transmembrane region" description="Helical" evidence="1">
    <location>
        <begin position="953"/>
        <end position="978"/>
    </location>
</feature>
<feature type="transmembrane region" description="Helical" evidence="1">
    <location>
        <begin position="443"/>
        <end position="465"/>
    </location>
</feature>
<dbReference type="RefSeq" id="WP_068265262.1">
    <property type="nucleotide sequence ID" value="NZ_LWSK01000082.1"/>
</dbReference>
<evidence type="ECO:0000256" key="1">
    <source>
        <dbReference type="SAM" id="Phobius"/>
    </source>
</evidence>
<dbReference type="Proteomes" id="UP000322699">
    <property type="component" value="Unassembled WGS sequence"/>
</dbReference>
<organism evidence="2 3">
    <name type="scientific">Rubripirellula obstinata</name>
    <dbReference type="NCBI Taxonomy" id="406547"/>
    <lineage>
        <taxon>Bacteria</taxon>
        <taxon>Pseudomonadati</taxon>
        <taxon>Planctomycetota</taxon>
        <taxon>Planctomycetia</taxon>
        <taxon>Pirellulales</taxon>
        <taxon>Pirellulaceae</taxon>
        <taxon>Rubripirellula</taxon>
    </lineage>
</organism>
<dbReference type="Gene3D" id="1.20.1640.10">
    <property type="entry name" value="Multidrug efflux transporter AcrB transmembrane domain"/>
    <property type="match status" value="2"/>
</dbReference>
<dbReference type="OrthoDB" id="9806532at2"/>
<feature type="transmembrane region" description="Helical" evidence="1">
    <location>
        <begin position="346"/>
        <end position="366"/>
    </location>
</feature>
<dbReference type="Gene3D" id="3.30.2090.10">
    <property type="entry name" value="Multidrug efflux transporter AcrB TolC docking domain, DN and DC subdomains"/>
    <property type="match status" value="2"/>
</dbReference>
<proteinExistence type="predicted"/>
<dbReference type="GO" id="GO:0005886">
    <property type="term" value="C:plasma membrane"/>
    <property type="evidence" value="ECO:0007669"/>
    <property type="project" value="TreeGrafter"/>
</dbReference>
<dbReference type="Gene3D" id="3.30.70.1430">
    <property type="entry name" value="Multidrug efflux transporter AcrB pore domain"/>
    <property type="match status" value="2"/>
</dbReference>
<dbReference type="SUPFAM" id="SSF82714">
    <property type="entry name" value="Multidrug efflux transporter AcrB TolC docking domain, DN and DC subdomains"/>
    <property type="match status" value="2"/>
</dbReference>
<keyword evidence="1" id="KW-0812">Transmembrane</keyword>
<feature type="transmembrane region" description="Helical" evidence="1">
    <location>
        <begin position="546"/>
        <end position="570"/>
    </location>
</feature>
<dbReference type="Gene3D" id="3.30.70.1440">
    <property type="entry name" value="Multidrug efflux transporter AcrB pore domain"/>
    <property type="match status" value="1"/>
</dbReference>
<gene>
    <name evidence="2" type="primary">mdtB</name>
    <name evidence="2" type="ORF">LF1_25290</name>
</gene>
<dbReference type="Pfam" id="PF00873">
    <property type="entry name" value="ACR_tran"/>
    <property type="match status" value="1"/>
</dbReference>
<feature type="transmembrane region" description="Helical" evidence="1">
    <location>
        <begin position="927"/>
        <end position="947"/>
    </location>
</feature>
<dbReference type="PANTHER" id="PTHR32063:SF33">
    <property type="entry name" value="RND SUPERFAMILY EFFLUX PUMP PERMEASE COMPONENT"/>
    <property type="match status" value="1"/>
</dbReference>
<evidence type="ECO:0000313" key="2">
    <source>
        <dbReference type="EMBL" id="KAA1259991.1"/>
    </source>
</evidence>
<feature type="transmembrane region" description="Helical" evidence="1">
    <location>
        <begin position="12"/>
        <end position="30"/>
    </location>
</feature>
<feature type="transmembrane region" description="Helical" evidence="1">
    <location>
        <begin position="999"/>
        <end position="1018"/>
    </location>
</feature>
<name>A0A5B1CIC4_9BACT</name>
<feature type="transmembrane region" description="Helical" evidence="1">
    <location>
        <begin position="901"/>
        <end position="920"/>
    </location>
</feature>
<dbReference type="InterPro" id="IPR027463">
    <property type="entry name" value="AcrB_DN_DC_subdom"/>
</dbReference>
<sequence>MKAIVRSSILNHSALNLCMVAMMVVGWLCLRRMNRESFPEFDLDRITVAVPYPGAAPEEVELGVAQKIEEAVRSIEGIKKITTTAQEGMCSVRLELTPGGRSADRVLDEVRSEVDRIPSFPLEAEEPQISVDSRRRASISVGIIGPQAEVADGKFSAAEKLTVEAELQLREVAERVRDDLLAIPEVAEVSFLAARDYQIDIEISEENLRSHGMTLNEAADAIRRENQELPAGTIRSRSQEVLLRGNNRRSNGEDLAELPLVSEPGGGVLTVGDLAIVRDEFADTTAFNFINGKPALAMSVQRSTSDDLFTMIDAVKEVIAAAELPPGYELMTWGDESIEVRGRLDLLISNGFQGLVIVFVLLMLFLDPKLAFWVSLGIPFALLASGVFLYATGQTLNQISMFAFVMALGIVVDDAIVVGENIFAHRQMGKPYIQAAIDGTVEVIPSVLTAVLTTVVAFSPLLFVAGTMGKFTAVMPAAIIAMLFVSLIECVTILPCHLAHKESLLFRFFNVVFFAFRWLLIPAGIANRVATKALNRYIAAVYRPSLLWSLGNRSIVMAMCVASLILMFGLKRSGVLQLSFFPKVDGNTLTANVTFPDGTPEAAAMTATKRCEDAFWQVAAEYEDEGTPIAQSSYRVVGASVSSRGATPGGPGGHRGSVEVELIKAEDRGVLSSDIVKRWRDAVGTIAGTEEFNLGTRSFGPGGTPLEFKLLGPSDQLDQLNAAVEACKKQLAKYPGVSDIQDDSVPGKWEYRFRIKPEAFAMGVRTADLAETVRAAYYGAEVMRVQRGRHEVKIMVTYPREDRRSLSNFDEVRIRLSDGVERPITELAEIDVVRSYAEINRIDQSRAITVSSDLDEDVGNADEIVTDLKASFLPDLLAEYPALRVRWEGQQERRTESFGSLFNGFFIALLVMYILLAIEFKSSFQPLLVMLIIPFGALGAAIGHLVMGLPLTLFSFYGIIALTGIVVNDSIVLIDFINAKVREGVPVNQAIAESGSRRFRPVMLTTITTIGGLIPILLETSIQAQILIPMATSIAFGELFATAIVLYLVPVTYSLYHSAGGHLDVQLVTEDPTAALA</sequence>
<dbReference type="SUPFAM" id="SSF82693">
    <property type="entry name" value="Multidrug efflux transporter AcrB pore domain, PN1, PN2, PC1 and PC2 subdomains"/>
    <property type="match status" value="1"/>
</dbReference>
<dbReference type="AlphaFoldDB" id="A0A5B1CIC4"/>
<dbReference type="PANTHER" id="PTHR32063">
    <property type="match status" value="1"/>
</dbReference>
<dbReference type="Gene3D" id="3.30.70.1320">
    <property type="entry name" value="Multidrug efflux transporter AcrB pore domain like"/>
    <property type="match status" value="1"/>
</dbReference>
<reference evidence="2 3" key="1">
    <citation type="submission" date="2019-08" db="EMBL/GenBank/DDBJ databases">
        <title>Deep-cultivation of Planctomycetes and their phenomic and genomic characterization uncovers novel biology.</title>
        <authorList>
            <person name="Wiegand S."/>
            <person name="Jogler M."/>
            <person name="Boedeker C."/>
            <person name="Pinto D."/>
            <person name="Vollmers J."/>
            <person name="Rivas-Marin E."/>
            <person name="Kohn T."/>
            <person name="Peeters S.H."/>
            <person name="Heuer A."/>
            <person name="Rast P."/>
            <person name="Oberbeckmann S."/>
            <person name="Bunk B."/>
            <person name="Jeske O."/>
            <person name="Meyerdierks A."/>
            <person name="Storesund J.E."/>
            <person name="Kallscheuer N."/>
            <person name="Luecker S."/>
            <person name="Lage O.M."/>
            <person name="Pohl T."/>
            <person name="Merkel B.J."/>
            <person name="Hornburger P."/>
            <person name="Mueller R.-W."/>
            <person name="Bruemmer F."/>
            <person name="Labrenz M."/>
            <person name="Spormann A.M."/>
            <person name="Op Den Camp H."/>
            <person name="Overmann J."/>
            <person name="Amann R."/>
            <person name="Jetten M.S.M."/>
            <person name="Mascher T."/>
            <person name="Medema M.H."/>
            <person name="Devos D.P."/>
            <person name="Kaster A.-K."/>
            <person name="Ovreas L."/>
            <person name="Rohde M."/>
            <person name="Galperin M.Y."/>
            <person name="Jogler C."/>
        </authorList>
    </citation>
    <scope>NUCLEOTIDE SEQUENCE [LARGE SCALE GENOMIC DNA]</scope>
    <source>
        <strain evidence="2 3">LF1</strain>
    </source>
</reference>
<feature type="transmembrane region" description="Helical" evidence="1">
    <location>
        <begin position="402"/>
        <end position="423"/>
    </location>
</feature>
<keyword evidence="3" id="KW-1185">Reference proteome</keyword>
<feature type="transmembrane region" description="Helical" evidence="1">
    <location>
        <begin position="1024"/>
        <end position="1049"/>
    </location>
</feature>
<dbReference type="EMBL" id="VRLW01000001">
    <property type="protein sequence ID" value="KAA1259991.1"/>
    <property type="molecule type" value="Genomic_DNA"/>
</dbReference>
<feature type="transmembrane region" description="Helical" evidence="1">
    <location>
        <begin position="372"/>
        <end position="390"/>
    </location>
</feature>
<comment type="caution">
    <text evidence="2">The sequence shown here is derived from an EMBL/GenBank/DDBJ whole genome shotgun (WGS) entry which is preliminary data.</text>
</comment>
<dbReference type="PRINTS" id="PR00702">
    <property type="entry name" value="ACRIFLAVINRP"/>
</dbReference>
<accession>A0A5B1CIC4</accession>
<keyword evidence="1" id="KW-0472">Membrane</keyword>
<feature type="transmembrane region" description="Helical" evidence="1">
    <location>
        <begin position="477"/>
        <end position="500"/>
    </location>
</feature>
<feature type="transmembrane region" description="Helical" evidence="1">
    <location>
        <begin position="506"/>
        <end position="525"/>
    </location>
</feature>
<protein>
    <submittedName>
        <fullName evidence="2">Multidrug resistance protein MdtB</fullName>
    </submittedName>
</protein>
<dbReference type="InterPro" id="IPR001036">
    <property type="entry name" value="Acrflvin-R"/>
</dbReference>
<keyword evidence="1" id="KW-1133">Transmembrane helix</keyword>